<comment type="catalytic activity">
    <reaction evidence="5">
        <text>3'-dephospho-CoA + ATP = ADP + CoA + H(+)</text>
        <dbReference type="Rhea" id="RHEA:18245"/>
        <dbReference type="ChEBI" id="CHEBI:15378"/>
        <dbReference type="ChEBI" id="CHEBI:30616"/>
        <dbReference type="ChEBI" id="CHEBI:57287"/>
        <dbReference type="ChEBI" id="CHEBI:57328"/>
        <dbReference type="ChEBI" id="CHEBI:456216"/>
        <dbReference type="EC" id="2.7.1.24"/>
    </reaction>
</comment>
<dbReference type="AlphaFoldDB" id="A0A4S4A0Y3"/>
<keyword evidence="5" id="KW-0963">Cytoplasm</keyword>
<dbReference type="HAMAP" id="MF_00376">
    <property type="entry name" value="Dephospho_CoA_kinase"/>
    <property type="match status" value="1"/>
</dbReference>
<dbReference type="GO" id="GO:0005524">
    <property type="term" value="F:ATP binding"/>
    <property type="evidence" value="ECO:0007669"/>
    <property type="project" value="UniProtKB-UniRule"/>
</dbReference>
<keyword evidence="3 5" id="KW-0067">ATP-binding</keyword>
<dbReference type="OrthoDB" id="9812943at2"/>
<dbReference type="PANTHER" id="PTHR10695">
    <property type="entry name" value="DEPHOSPHO-COA KINASE-RELATED"/>
    <property type="match status" value="1"/>
</dbReference>
<dbReference type="EMBL" id="SSNZ01000002">
    <property type="protein sequence ID" value="THF51559.1"/>
    <property type="molecule type" value="Genomic_DNA"/>
</dbReference>
<reference evidence="7 8" key="1">
    <citation type="submission" date="2019-04" db="EMBL/GenBank/DDBJ databases">
        <title>Flavobacterium sp. nov. isolated from construction timber.</title>
        <authorList>
            <person name="Lin S.-Y."/>
            <person name="Chang C.-T."/>
            <person name="Young C.-C."/>
        </authorList>
    </citation>
    <scope>NUCLEOTIDE SEQUENCE [LARGE SCALE GENOMIC DNA]</scope>
    <source>
        <strain evidence="7 8">CC-CTC003</strain>
    </source>
</reference>
<dbReference type="GO" id="GO:0004140">
    <property type="term" value="F:dephospho-CoA kinase activity"/>
    <property type="evidence" value="ECO:0007669"/>
    <property type="project" value="UniProtKB-UniRule"/>
</dbReference>
<evidence type="ECO:0000256" key="2">
    <source>
        <dbReference type="ARBA" id="ARBA00022741"/>
    </source>
</evidence>
<protein>
    <recommendedName>
        <fullName evidence="5 6">Dephospho-CoA kinase</fullName>
        <ecNumber evidence="5 6">2.7.1.24</ecNumber>
    </recommendedName>
    <alternativeName>
        <fullName evidence="5">Dephosphocoenzyme A kinase</fullName>
    </alternativeName>
</protein>
<dbReference type="PRINTS" id="PR00988">
    <property type="entry name" value="URIDINKINASE"/>
</dbReference>
<feature type="binding site" evidence="5">
    <location>
        <begin position="12"/>
        <end position="17"/>
    </location>
    <ligand>
        <name>ATP</name>
        <dbReference type="ChEBI" id="CHEBI:30616"/>
    </ligand>
</feature>
<accession>A0A4S4A0Y3</accession>
<gene>
    <name evidence="5" type="primary">coaE</name>
    <name evidence="7" type="ORF">E6C50_07285</name>
</gene>
<dbReference type="GO" id="GO:0005737">
    <property type="term" value="C:cytoplasm"/>
    <property type="evidence" value="ECO:0007669"/>
    <property type="project" value="UniProtKB-SubCell"/>
</dbReference>
<evidence type="ECO:0000313" key="8">
    <source>
        <dbReference type="Proteomes" id="UP000307507"/>
    </source>
</evidence>
<keyword evidence="8" id="KW-1185">Reference proteome</keyword>
<comment type="subcellular location">
    <subcellularLocation>
        <location evidence="5">Cytoplasm</location>
    </subcellularLocation>
</comment>
<dbReference type="PANTHER" id="PTHR10695:SF46">
    <property type="entry name" value="BIFUNCTIONAL COENZYME A SYNTHASE-RELATED"/>
    <property type="match status" value="1"/>
</dbReference>
<dbReference type="SUPFAM" id="SSF52540">
    <property type="entry name" value="P-loop containing nucleoside triphosphate hydrolases"/>
    <property type="match status" value="1"/>
</dbReference>
<dbReference type="RefSeq" id="WP_136402544.1">
    <property type="nucleotide sequence ID" value="NZ_SSNZ01000002.1"/>
</dbReference>
<dbReference type="PROSITE" id="PS51219">
    <property type="entry name" value="DPCK"/>
    <property type="match status" value="1"/>
</dbReference>
<keyword evidence="5 7" id="KW-0808">Transferase</keyword>
<dbReference type="NCBIfam" id="TIGR00152">
    <property type="entry name" value="dephospho-CoA kinase"/>
    <property type="match status" value="1"/>
</dbReference>
<evidence type="ECO:0000256" key="1">
    <source>
        <dbReference type="ARBA" id="ARBA00009018"/>
    </source>
</evidence>
<dbReference type="Gene3D" id="3.40.50.300">
    <property type="entry name" value="P-loop containing nucleotide triphosphate hydrolases"/>
    <property type="match status" value="1"/>
</dbReference>
<dbReference type="InterPro" id="IPR001977">
    <property type="entry name" value="Depp_CoAkinase"/>
</dbReference>
<dbReference type="GO" id="GO:0015937">
    <property type="term" value="P:coenzyme A biosynthetic process"/>
    <property type="evidence" value="ECO:0007669"/>
    <property type="project" value="UniProtKB-UniRule"/>
</dbReference>
<comment type="pathway">
    <text evidence="5">Cofactor biosynthesis; coenzyme A biosynthesis; CoA from (R)-pantothenate: step 5/5.</text>
</comment>
<dbReference type="UniPathway" id="UPA00241">
    <property type="reaction ID" value="UER00356"/>
</dbReference>
<keyword evidence="4 5" id="KW-0173">Coenzyme A biosynthesis</keyword>
<keyword evidence="2 5" id="KW-0547">Nucleotide-binding</keyword>
<dbReference type="Proteomes" id="UP000307507">
    <property type="component" value="Unassembled WGS sequence"/>
</dbReference>
<evidence type="ECO:0000313" key="7">
    <source>
        <dbReference type="EMBL" id="THF51559.1"/>
    </source>
</evidence>
<evidence type="ECO:0000256" key="4">
    <source>
        <dbReference type="ARBA" id="ARBA00022993"/>
    </source>
</evidence>
<organism evidence="7 8">
    <name type="scientific">Flavobacterium supellecticarium</name>
    <dbReference type="NCBI Taxonomy" id="2565924"/>
    <lineage>
        <taxon>Bacteria</taxon>
        <taxon>Pseudomonadati</taxon>
        <taxon>Bacteroidota</taxon>
        <taxon>Flavobacteriia</taxon>
        <taxon>Flavobacteriales</taxon>
        <taxon>Flavobacteriaceae</taxon>
        <taxon>Flavobacterium</taxon>
    </lineage>
</organism>
<name>A0A4S4A0Y3_9FLAO</name>
<keyword evidence="5 7" id="KW-0418">Kinase</keyword>
<dbReference type="InterPro" id="IPR027417">
    <property type="entry name" value="P-loop_NTPase"/>
</dbReference>
<comment type="caution">
    <text evidence="7">The sequence shown here is derived from an EMBL/GenBank/DDBJ whole genome shotgun (WGS) entry which is preliminary data.</text>
</comment>
<dbReference type="EC" id="2.7.1.24" evidence="5 6"/>
<evidence type="ECO:0000256" key="3">
    <source>
        <dbReference type="ARBA" id="ARBA00022840"/>
    </source>
</evidence>
<comment type="function">
    <text evidence="5">Catalyzes the phosphorylation of the 3'-hydroxyl group of dephosphocoenzyme A to form coenzyme A.</text>
</comment>
<proteinExistence type="inferred from homology"/>
<evidence type="ECO:0000256" key="5">
    <source>
        <dbReference type="HAMAP-Rule" id="MF_00376"/>
    </source>
</evidence>
<comment type="similarity">
    <text evidence="1 5">Belongs to the CoaE family.</text>
</comment>
<evidence type="ECO:0000256" key="6">
    <source>
        <dbReference type="NCBIfam" id="TIGR00152"/>
    </source>
</evidence>
<sequence>MTKIIGLTGGIGSGKSTIAEYIHSKGIPVYIADDQAKKIMDDPEIVKKVREIFEENVVENEKLNRKKIAELVFSSPNLLKKLNEIIHPAVRENFNKWLKNNEKSNFIVKEAAILFESGSYKDCDKIILVTAPQDIRIERVMNRDKVSREQVLDRMKNQWSDEQKAAFSDYIIDNTDLSISLKEVDLILKELNKM</sequence>
<dbReference type="Pfam" id="PF01121">
    <property type="entry name" value="CoaE"/>
    <property type="match status" value="1"/>
</dbReference>
<dbReference type="CDD" id="cd02022">
    <property type="entry name" value="DPCK"/>
    <property type="match status" value="1"/>
</dbReference>